<feature type="region of interest" description="Disordered" evidence="1">
    <location>
        <begin position="139"/>
        <end position="184"/>
    </location>
</feature>
<proteinExistence type="predicted"/>
<organism evidence="2 3">
    <name type="scientific">Halococcoides cellulosivorans</name>
    <dbReference type="NCBI Taxonomy" id="1679096"/>
    <lineage>
        <taxon>Archaea</taxon>
        <taxon>Methanobacteriati</taxon>
        <taxon>Methanobacteriota</taxon>
        <taxon>Stenosarchaea group</taxon>
        <taxon>Halobacteria</taxon>
        <taxon>Halobacteriales</taxon>
        <taxon>Haloarculaceae</taxon>
        <taxon>Halococcoides</taxon>
    </lineage>
</organism>
<evidence type="ECO:0000256" key="1">
    <source>
        <dbReference type="SAM" id="MobiDB-lite"/>
    </source>
</evidence>
<keyword evidence="3" id="KW-1185">Reference proteome</keyword>
<sequence>MAIGLALFVVLNVISYVWFPFLPWFEQRQAGEEIVSDQMDADTAIQEYRWFRRQYEDIQAQRAQVQNSYDELDRFYDIHGEDPETWSRQAETRHGRIQERITGNQNVLETLIADYNARSSDATRAVFKCHLPYQVDEQFAIRGPPGSDPADHPTDVDVEGDPIDPEQTPPSYDQCDGLPDRIES</sequence>
<dbReference type="Proteomes" id="UP000244727">
    <property type="component" value="Chromosome"/>
</dbReference>
<dbReference type="KEGG" id="harc:HARCEL1_01635"/>
<name>A0A2R4X4G6_9EURY</name>
<protein>
    <submittedName>
        <fullName evidence="2">Uncharacterized protein</fullName>
    </submittedName>
</protein>
<dbReference type="EMBL" id="CP028858">
    <property type="protein sequence ID" value="AWB28593.1"/>
    <property type="molecule type" value="Genomic_DNA"/>
</dbReference>
<evidence type="ECO:0000313" key="2">
    <source>
        <dbReference type="EMBL" id="AWB28593.1"/>
    </source>
</evidence>
<accession>A0A2R4X4G6</accession>
<reference evidence="2 3" key="1">
    <citation type="submission" date="2018-04" db="EMBL/GenBank/DDBJ databases">
        <title>Halococcoides cellulosivorans gen. nov., sp. nov., an extremely halophilic cellulose-utilizing haloarchaeon from hypersaline lakes.</title>
        <authorList>
            <person name="Sorokin D.Y."/>
            <person name="Toshchakov S.V."/>
            <person name="Samarov N.I."/>
            <person name="Korzhenkov A."/>
            <person name="Kublanov I.V."/>
        </authorList>
    </citation>
    <scope>NUCLEOTIDE SEQUENCE [LARGE SCALE GENOMIC DNA]</scope>
    <source>
        <strain evidence="2 3">HArcel1</strain>
    </source>
</reference>
<dbReference type="AlphaFoldDB" id="A0A2R4X4G6"/>
<gene>
    <name evidence="2" type="ORF">HARCEL1_01635</name>
</gene>
<evidence type="ECO:0000313" key="3">
    <source>
        <dbReference type="Proteomes" id="UP000244727"/>
    </source>
</evidence>